<gene>
    <name evidence="1" type="primary">WBGene00278920</name>
</gene>
<dbReference type="EnsemblMetazoa" id="PPA40551.1">
    <property type="protein sequence ID" value="PPA40551.1"/>
    <property type="gene ID" value="WBGene00278920"/>
</dbReference>
<protein>
    <submittedName>
        <fullName evidence="1">Uncharacterized protein</fullName>
    </submittedName>
</protein>
<accession>A0A2A6C2X8</accession>
<dbReference type="AlphaFoldDB" id="A0A2A6C2X8"/>
<sequence length="105" mass="11925">MHEVSDCVLSSDEAWVGTARGSSIAVHRKSWLAKFWESPIVMESELIEIFPEQIKSEIMIICLYKEQKRKLEIVLGTDYKLHTVDSSQNTRGADADECSQTAHQL</sequence>
<evidence type="ECO:0000313" key="1">
    <source>
        <dbReference type="EnsemblMetazoa" id="PPA40551.1"/>
    </source>
</evidence>
<keyword evidence="2" id="KW-1185">Reference proteome</keyword>
<evidence type="ECO:0000313" key="2">
    <source>
        <dbReference type="Proteomes" id="UP000005239"/>
    </source>
</evidence>
<reference evidence="2" key="1">
    <citation type="journal article" date="2008" name="Nat. Genet.">
        <title>The Pristionchus pacificus genome provides a unique perspective on nematode lifestyle and parasitism.</title>
        <authorList>
            <person name="Dieterich C."/>
            <person name="Clifton S.W."/>
            <person name="Schuster L.N."/>
            <person name="Chinwalla A."/>
            <person name="Delehaunty K."/>
            <person name="Dinkelacker I."/>
            <person name="Fulton L."/>
            <person name="Fulton R."/>
            <person name="Godfrey J."/>
            <person name="Minx P."/>
            <person name="Mitreva M."/>
            <person name="Roeseler W."/>
            <person name="Tian H."/>
            <person name="Witte H."/>
            <person name="Yang S.P."/>
            <person name="Wilson R.K."/>
            <person name="Sommer R.J."/>
        </authorList>
    </citation>
    <scope>NUCLEOTIDE SEQUENCE [LARGE SCALE GENOMIC DNA]</scope>
    <source>
        <strain evidence="2">PS312</strain>
    </source>
</reference>
<proteinExistence type="predicted"/>
<dbReference type="Proteomes" id="UP000005239">
    <property type="component" value="Unassembled WGS sequence"/>
</dbReference>
<reference evidence="1" key="2">
    <citation type="submission" date="2022-06" db="UniProtKB">
        <authorList>
            <consortium name="EnsemblMetazoa"/>
        </authorList>
    </citation>
    <scope>IDENTIFICATION</scope>
    <source>
        <strain evidence="1">PS312</strain>
    </source>
</reference>
<organism evidence="1 2">
    <name type="scientific">Pristionchus pacificus</name>
    <name type="common">Parasitic nematode worm</name>
    <dbReference type="NCBI Taxonomy" id="54126"/>
    <lineage>
        <taxon>Eukaryota</taxon>
        <taxon>Metazoa</taxon>
        <taxon>Ecdysozoa</taxon>
        <taxon>Nematoda</taxon>
        <taxon>Chromadorea</taxon>
        <taxon>Rhabditida</taxon>
        <taxon>Rhabditina</taxon>
        <taxon>Diplogasteromorpha</taxon>
        <taxon>Diplogasteroidea</taxon>
        <taxon>Neodiplogasteridae</taxon>
        <taxon>Pristionchus</taxon>
    </lineage>
</organism>
<name>A0A2A6C2X8_PRIPA</name>
<accession>A0A8R1UU19</accession>